<evidence type="ECO:0000313" key="2">
    <source>
        <dbReference type="Proteomes" id="UP000789920"/>
    </source>
</evidence>
<gene>
    <name evidence="1" type="ORF">RPERSI_LOCUS27518</name>
</gene>
<name>A0ACA9S702_9GLOM</name>
<accession>A0ACA9S702</accession>
<keyword evidence="2" id="KW-1185">Reference proteome</keyword>
<organism evidence="1 2">
    <name type="scientific">Racocetra persica</name>
    <dbReference type="NCBI Taxonomy" id="160502"/>
    <lineage>
        <taxon>Eukaryota</taxon>
        <taxon>Fungi</taxon>
        <taxon>Fungi incertae sedis</taxon>
        <taxon>Mucoromycota</taxon>
        <taxon>Glomeromycotina</taxon>
        <taxon>Glomeromycetes</taxon>
        <taxon>Diversisporales</taxon>
        <taxon>Gigasporaceae</taxon>
        <taxon>Racocetra</taxon>
    </lineage>
</organism>
<proteinExistence type="predicted"/>
<reference evidence="1" key="1">
    <citation type="submission" date="2021-06" db="EMBL/GenBank/DDBJ databases">
        <authorList>
            <person name="Kallberg Y."/>
            <person name="Tangrot J."/>
            <person name="Rosling A."/>
        </authorList>
    </citation>
    <scope>NUCLEOTIDE SEQUENCE</scope>
    <source>
        <strain evidence="1">MA461A</strain>
    </source>
</reference>
<sequence length="44" mass="4973">MFSDVGVIRREMSLSTIVRLFVRAVVLNIQMSHRGCSVVEASMF</sequence>
<evidence type="ECO:0000313" key="1">
    <source>
        <dbReference type="EMBL" id="CAG8829502.1"/>
    </source>
</evidence>
<dbReference type="Proteomes" id="UP000789920">
    <property type="component" value="Unassembled WGS sequence"/>
</dbReference>
<dbReference type="EMBL" id="CAJVQC010097371">
    <property type="protein sequence ID" value="CAG8829502.1"/>
    <property type="molecule type" value="Genomic_DNA"/>
</dbReference>
<protein>
    <submittedName>
        <fullName evidence="1">21734_t:CDS:1</fullName>
    </submittedName>
</protein>
<comment type="caution">
    <text evidence="1">The sequence shown here is derived from an EMBL/GenBank/DDBJ whole genome shotgun (WGS) entry which is preliminary data.</text>
</comment>